<keyword evidence="4 9" id="KW-0808">Transferase</keyword>
<dbReference type="PIRSF" id="PIRSF000478">
    <property type="entry name" value="TP_PyNP"/>
    <property type="match status" value="1"/>
</dbReference>
<dbReference type="Pfam" id="PF02885">
    <property type="entry name" value="Glycos_trans_3N"/>
    <property type="match status" value="1"/>
</dbReference>
<dbReference type="Proteomes" id="UP000292095">
    <property type="component" value="Unassembled WGS sequence"/>
</dbReference>
<evidence type="ECO:0000259" key="5">
    <source>
        <dbReference type="SMART" id="SM00941"/>
    </source>
</evidence>
<dbReference type="PANTHER" id="PTHR10515">
    <property type="entry name" value="THYMIDINE PHOSPHORYLASE"/>
    <property type="match status" value="1"/>
</dbReference>
<evidence type="ECO:0000313" key="9">
    <source>
        <dbReference type="EMBL" id="TWV19694.1"/>
    </source>
</evidence>
<dbReference type="InterPro" id="IPR000053">
    <property type="entry name" value="Thymidine/pyrmidine_PPase"/>
</dbReference>
<evidence type="ECO:0000313" key="12">
    <source>
        <dbReference type="Proteomes" id="UP000318052"/>
    </source>
</evidence>
<dbReference type="FunFam" id="3.40.1030.10:FF:000001">
    <property type="entry name" value="Thymidine phosphorylase"/>
    <property type="match status" value="1"/>
</dbReference>
<dbReference type="GO" id="GO:0009032">
    <property type="term" value="F:thymidine phosphorylase activity"/>
    <property type="evidence" value="ECO:0007669"/>
    <property type="project" value="UniProtKB-EC"/>
</dbReference>
<reference evidence="12" key="2">
    <citation type="journal article" date="2019" name="Microbiol. Resour. Announc.">
        <title>Draft Genomic Sequences of Streptomyces misionensis and Streptomyces albidoflavus, bacteria applied for phytopathogen biocontrol.</title>
        <authorList>
            <person name="Pylro V."/>
            <person name="Dias A."/>
            <person name="Andreote F."/>
            <person name="Varani A."/>
            <person name="Andreote C."/>
            <person name="Bernardo E."/>
            <person name="Martins T."/>
        </authorList>
    </citation>
    <scope>NUCLEOTIDE SEQUENCE [LARGE SCALE GENOMIC DNA]</scope>
    <source>
        <strain evidence="12">77</strain>
    </source>
</reference>
<comment type="subunit">
    <text evidence="2">Homodimer.</text>
</comment>
<dbReference type="InterPro" id="IPR035902">
    <property type="entry name" value="Nuc_phospho_transferase"/>
</dbReference>
<dbReference type="InterPro" id="IPR000312">
    <property type="entry name" value="Glycosyl_Trfase_fam3"/>
</dbReference>
<dbReference type="Proteomes" id="UP001051844">
    <property type="component" value="Unassembled WGS sequence"/>
</dbReference>
<evidence type="ECO:0000313" key="10">
    <source>
        <dbReference type="Proteomes" id="UP000292095"/>
    </source>
</evidence>
<dbReference type="EMBL" id="PKLL01000025">
    <property type="protein sequence ID" value="RZE18553.1"/>
    <property type="molecule type" value="Genomic_DNA"/>
</dbReference>
<dbReference type="InterPro" id="IPR013102">
    <property type="entry name" value="PYNP_C"/>
</dbReference>
<dbReference type="InterPro" id="IPR018090">
    <property type="entry name" value="Pyrmidine_PPas_bac/euk"/>
</dbReference>
<comment type="similarity">
    <text evidence="1">Belongs to the thymidine/pyrimidine-nucleoside phosphorylase family.</text>
</comment>
<dbReference type="RefSeq" id="WP_008403739.1">
    <property type="nucleotide sequence ID" value="NZ_BNDZ01000005.1"/>
</dbReference>
<reference evidence="6" key="4">
    <citation type="submission" date="2022-09" db="EMBL/GenBank/DDBJ databases">
        <title>Whole genome shotgun sequence of Streptomyces albidoflavus NBRC 12854.</title>
        <authorList>
            <person name="Komaki H."/>
            <person name="Tamura T."/>
        </authorList>
    </citation>
    <scope>NUCLEOTIDE SEQUENCE</scope>
    <source>
        <strain evidence="6">NBRC 12854</strain>
    </source>
</reference>
<protein>
    <submittedName>
        <fullName evidence="6">Thymidine phosphorylase</fullName>
        <ecNumber evidence="9">2.4.2.4</ecNumber>
    </submittedName>
</protein>
<dbReference type="NCBIfam" id="TIGR02644">
    <property type="entry name" value="Y_phosphoryl"/>
    <property type="match status" value="1"/>
</dbReference>
<gene>
    <name evidence="6" type="primary">deoA</name>
    <name evidence="8" type="ORF">C0Q91_21045</name>
    <name evidence="7" type="ORF">C0Q92_20830</name>
    <name evidence="9" type="ORF">FRZ02_25920</name>
    <name evidence="6" type="ORF">ScoT_43130</name>
</gene>
<dbReference type="GeneID" id="97269775"/>
<dbReference type="EMBL" id="BNDZ01000005">
    <property type="protein sequence ID" value="GHI48139.1"/>
    <property type="molecule type" value="Genomic_DNA"/>
</dbReference>
<dbReference type="AlphaFoldDB" id="A0A126YB91"/>
<evidence type="ECO:0000256" key="2">
    <source>
        <dbReference type="ARBA" id="ARBA00011738"/>
    </source>
</evidence>
<dbReference type="GO" id="GO:0004645">
    <property type="term" value="F:1,4-alpha-oligoglucan phosphorylase activity"/>
    <property type="evidence" value="ECO:0007669"/>
    <property type="project" value="InterPro"/>
</dbReference>
<dbReference type="Gene3D" id="1.20.970.10">
    <property type="entry name" value="Transferase, Pyrimidine Nucleoside Phosphorylase, Chain C"/>
    <property type="match status" value="1"/>
</dbReference>
<dbReference type="Gene3D" id="3.40.1030.10">
    <property type="entry name" value="Nucleoside phosphorylase/phosphoribosyltransferase catalytic domain"/>
    <property type="match status" value="1"/>
</dbReference>
<evidence type="ECO:0000313" key="8">
    <source>
        <dbReference type="EMBL" id="RZE36117.1"/>
    </source>
</evidence>
<keyword evidence="12" id="KW-1185">Reference proteome</keyword>
<dbReference type="Pfam" id="PF00591">
    <property type="entry name" value="Glycos_transf_3"/>
    <property type="match status" value="1"/>
</dbReference>
<dbReference type="SUPFAM" id="SSF47648">
    <property type="entry name" value="Nucleoside phosphorylase/phosphoribosyltransferase N-terminal domain"/>
    <property type="match status" value="1"/>
</dbReference>
<dbReference type="PANTHER" id="PTHR10515:SF0">
    <property type="entry name" value="THYMIDINE PHOSPHORYLASE"/>
    <property type="match status" value="1"/>
</dbReference>
<dbReference type="EMBL" id="VOGX01000054">
    <property type="protein sequence ID" value="TWV19694.1"/>
    <property type="molecule type" value="Genomic_DNA"/>
</dbReference>
<dbReference type="GO" id="GO:0006206">
    <property type="term" value="P:pyrimidine nucleobase metabolic process"/>
    <property type="evidence" value="ECO:0007669"/>
    <property type="project" value="InterPro"/>
</dbReference>
<dbReference type="GO" id="GO:0006213">
    <property type="term" value="P:pyrimidine nucleoside metabolic process"/>
    <property type="evidence" value="ECO:0007669"/>
    <property type="project" value="InterPro"/>
</dbReference>
<dbReference type="EMBL" id="PKLK01000025">
    <property type="protein sequence ID" value="RZE36117.1"/>
    <property type="molecule type" value="Genomic_DNA"/>
</dbReference>
<dbReference type="Proteomes" id="UP000292693">
    <property type="component" value="Unassembled WGS sequence"/>
</dbReference>
<reference evidence="9" key="3">
    <citation type="submission" date="2019-07" db="EMBL/GenBank/DDBJ databases">
        <authorList>
            <person name="Pylro V."/>
            <person name="Dias A."/>
            <person name="Andreote F."/>
            <person name="Varani A."/>
            <person name="Andreote C."/>
            <person name="Bernardo E."/>
            <person name="Martins T."/>
        </authorList>
    </citation>
    <scope>NUCLEOTIDE SEQUENCE</scope>
    <source>
        <strain evidence="9">77</strain>
    </source>
</reference>
<proteinExistence type="inferred from homology"/>
<dbReference type="NCBIfam" id="NF004490">
    <property type="entry name" value="PRK05820.1"/>
    <property type="match status" value="1"/>
</dbReference>
<evidence type="ECO:0000313" key="13">
    <source>
        <dbReference type="Proteomes" id="UP001051844"/>
    </source>
</evidence>
<evidence type="ECO:0000256" key="3">
    <source>
        <dbReference type="ARBA" id="ARBA00022676"/>
    </source>
</evidence>
<dbReference type="Proteomes" id="UP000318052">
    <property type="component" value="Unassembled WGS sequence"/>
</dbReference>
<dbReference type="InterPro" id="IPR017872">
    <property type="entry name" value="Pyrmidine_PPase_CS"/>
</dbReference>
<dbReference type="Gene3D" id="3.90.1170.30">
    <property type="entry name" value="Pyrimidine nucleoside phosphorylase-like, C-terminal domain"/>
    <property type="match status" value="1"/>
</dbReference>
<dbReference type="GO" id="GO:0005829">
    <property type="term" value="C:cytosol"/>
    <property type="evidence" value="ECO:0007669"/>
    <property type="project" value="TreeGrafter"/>
</dbReference>
<evidence type="ECO:0000313" key="6">
    <source>
        <dbReference type="EMBL" id="GHI48139.1"/>
    </source>
</evidence>
<dbReference type="SUPFAM" id="SSF52418">
    <property type="entry name" value="Nucleoside phosphorylase/phosphoribosyltransferase catalytic domain"/>
    <property type="match status" value="1"/>
</dbReference>
<dbReference type="PROSITE" id="PS00647">
    <property type="entry name" value="THYMID_PHOSPHORYLASE"/>
    <property type="match status" value="1"/>
</dbReference>
<dbReference type="FunFam" id="1.20.970.10:FF:000004">
    <property type="entry name" value="Thymidine phosphorylase"/>
    <property type="match status" value="1"/>
</dbReference>
<evidence type="ECO:0000256" key="1">
    <source>
        <dbReference type="ARBA" id="ARBA00006915"/>
    </source>
</evidence>
<keyword evidence="3 9" id="KW-0328">Glycosyltransferase</keyword>
<dbReference type="InterPro" id="IPR036320">
    <property type="entry name" value="Glycosyl_Trfase_fam3_N_dom_sf"/>
</dbReference>
<dbReference type="InterPro" id="IPR036566">
    <property type="entry name" value="PYNP-like_C_sf"/>
</dbReference>
<dbReference type="SMART" id="SM00941">
    <property type="entry name" value="PYNP_C"/>
    <property type="match status" value="1"/>
</dbReference>
<evidence type="ECO:0000313" key="11">
    <source>
        <dbReference type="Proteomes" id="UP000292693"/>
    </source>
</evidence>
<accession>A0A126YB91</accession>
<feature type="domain" description="Pyrimidine nucleoside phosphorylase C-terminal" evidence="5">
    <location>
        <begin position="334"/>
        <end position="408"/>
    </location>
</feature>
<organism evidence="6 13">
    <name type="scientific">Streptomyces albidoflavus</name>
    <dbReference type="NCBI Taxonomy" id="1886"/>
    <lineage>
        <taxon>Bacteria</taxon>
        <taxon>Bacillati</taxon>
        <taxon>Actinomycetota</taxon>
        <taxon>Actinomycetes</taxon>
        <taxon>Kitasatosporales</taxon>
        <taxon>Streptomycetaceae</taxon>
        <taxon>Streptomyces</taxon>
        <taxon>Streptomyces albidoflavus group</taxon>
    </lineage>
</organism>
<evidence type="ECO:0000256" key="4">
    <source>
        <dbReference type="ARBA" id="ARBA00022679"/>
    </source>
</evidence>
<evidence type="ECO:0000313" key="7">
    <source>
        <dbReference type="EMBL" id="RZE18553.1"/>
    </source>
</evidence>
<name>A0A126YB91_9ACTN</name>
<dbReference type="Pfam" id="PF07831">
    <property type="entry name" value="PYNP_C"/>
    <property type="match status" value="1"/>
</dbReference>
<comment type="caution">
    <text evidence="6">The sequence shown here is derived from an EMBL/GenBank/DDBJ whole genome shotgun (WGS) entry which is preliminary data.</text>
</comment>
<accession>A0A0X3X724</accession>
<dbReference type="EC" id="2.4.2.4" evidence="9"/>
<reference evidence="10 11" key="1">
    <citation type="submission" date="2017-12" db="EMBL/GenBank/DDBJ databases">
        <title>Population genomics insights into the ecological differentiation and adaptive evolution in streptomycetes.</title>
        <authorList>
            <person name="Li Y."/>
            <person name="Huang Y."/>
        </authorList>
    </citation>
    <scope>NUCLEOTIDE SEQUENCE [LARGE SCALE GENOMIC DNA]</scope>
    <source>
        <strain evidence="8 10">FXJ.2339</strain>
        <strain evidence="7 11">NBRC 100770</strain>
    </source>
</reference>
<dbReference type="InterPro" id="IPR017459">
    <property type="entry name" value="Glycosyl_Trfase_fam3_N_dom"/>
</dbReference>
<dbReference type="SUPFAM" id="SSF54680">
    <property type="entry name" value="Pyrimidine nucleoside phosphorylase C-terminal domain"/>
    <property type="match status" value="1"/>
</dbReference>
<sequence length="425" mass="43804">MDVISVIRAKRDRIPLTDAQIDWTVDAYTRGAVADEQMSALAMAILLNGMDRREIARWTAAMIASGERLDFSSLARPTADKHSTGGVGDKITLPLAPLVAACGAAVPQLSGRGLGHTGGTLDKLESIPGWRASLSNAELLDVLASTGAVICAAGDGLAPADKKLYALRDVTGTVEAIPLIASSIMSKKIAEGTGSLVLDVKCGTGAFMKTVEDARELAETMVSLGTDHGVKTVALLTGMSTPLGLTAGNALEVRESVEVLAGGGPADVVELTLALARDMLEAAGIHDADPAKKLADGSAMDVWRRMISAQGGDPDAPLPTARHTHTVTAPATGVLSRLDAYDVGVAAWRLGAGRARKEDPVQAAAGIELHAKPGDTVTEGAPLLTLHTDTDERFAGALDALGSAWDIAAPGTTVDTPPIVLDRIA</sequence>